<dbReference type="EMBL" id="LAZR01022142">
    <property type="protein sequence ID" value="KKL82900.1"/>
    <property type="molecule type" value="Genomic_DNA"/>
</dbReference>
<comment type="caution">
    <text evidence="1">The sequence shown here is derived from an EMBL/GenBank/DDBJ whole genome shotgun (WGS) entry which is preliminary data.</text>
</comment>
<evidence type="ECO:0000313" key="1">
    <source>
        <dbReference type="EMBL" id="KKL82900.1"/>
    </source>
</evidence>
<proteinExistence type="predicted"/>
<protein>
    <submittedName>
        <fullName evidence="1">Uncharacterized protein</fullName>
    </submittedName>
</protein>
<name>A0A0F9HMH9_9ZZZZ</name>
<reference evidence="1" key="1">
    <citation type="journal article" date="2015" name="Nature">
        <title>Complex archaea that bridge the gap between prokaryotes and eukaryotes.</title>
        <authorList>
            <person name="Spang A."/>
            <person name="Saw J.H."/>
            <person name="Jorgensen S.L."/>
            <person name="Zaremba-Niedzwiedzka K."/>
            <person name="Martijn J."/>
            <person name="Lind A.E."/>
            <person name="van Eijk R."/>
            <person name="Schleper C."/>
            <person name="Guy L."/>
            <person name="Ettema T.J."/>
        </authorList>
    </citation>
    <scope>NUCLEOTIDE SEQUENCE</scope>
</reference>
<accession>A0A0F9HMH9</accession>
<gene>
    <name evidence="1" type="ORF">LCGC14_1980160</name>
</gene>
<organism evidence="1">
    <name type="scientific">marine sediment metagenome</name>
    <dbReference type="NCBI Taxonomy" id="412755"/>
    <lineage>
        <taxon>unclassified sequences</taxon>
        <taxon>metagenomes</taxon>
        <taxon>ecological metagenomes</taxon>
    </lineage>
</organism>
<sequence>MAFTSTDLTNVEAAIVALATGSRQVEVSIVGKTITYSERLAGLEKLKILRSTIQTELNPTAYPLRTYAKQGGRGA</sequence>
<dbReference type="AlphaFoldDB" id="A0A0F9HMH9"/>